<gene>
    <name evidence="3" type="ORF">EUGRSUZ_H01710</name>
</gene>
<dbReference type="OMA" id="ENHIHRI"/>
<evidence type="ECO:0000313" key="3">
    <source>
        <dbReference type="EMBL" id="KCW59095.1"/>
    </source>
</evidence>
<feature type="non-terminal residue" evidence="3">
    <location>
        <position position="426"/>
    </location>
</feature>
<dbReference type="eggNOG" id="ENOG502R4BG">
    <property type="taxonomic scope" value="Eukaryota"/>
</dbReference>
<sequence length="426" mass="48410">MVCMPDLKSTPNLEELDLHKCKNLERGHESVAYHIKLRLLNLEGCSNLQHLFVVLQSKNLQLLNLINCSKLQRFPDIPNKIKGLQELYLKGTSIEELPASIENLVSLKILSSINCKKLANLPSSIYKLPSLERLILDGCSKLITFPKKEEDLRDLHSNIGFPKLLVLGLGGCNLLEVEFLENHSCFPYLRTLDLAENNFAKFPTCGQLNNLLQLDVSECRQLEEIGKIPRQLQELHAENCESLSKIPSDIWASNDIDLLRHGPMLCFHMWSRLILLPGGEMPQWLLPNKEGYISFMASKDLYKKFLGVAICAVIGKMKGKQKFGLLIYIYINGKKIGSFSFNRCLHSSHVWFTTFKMEQLWGVGAFGPNDSSSFQLGIRAEDGIIVKKCGFRLICKPLEDDLEALYQDDELLDPGLFYEIWHGDKE</sequence>
<dbReference type="InParanoid" id="A0A059B090"/>
<dbReference type="InterPro" id="IPR032675">
    <property type="entry name" value="LRR_dom_sf"/>
</dbReference>
<dbReference type="AlphaFoldDB" id="A0A059B090"/>
<dbReference type="EMBL" id="KK198760">
    <property type="protein sequence ID" value="KCW59095.1"/>
    <property type="molecule type" value="Genomic_DNA"/>
</dbReference>
<dbReference type="PANTHER" id="PTHR45752:SF195">
    <property type="entry name" value="LEUCINE-RICH REPEAT (LRR) FAMILY PROTEIN-RELATED"/>
    <property type="match status" value="1"/>
</dbReference>
<proteinExistence type="predicted"/>
<dbReference type="Gene3D" id="3.80.10.10">
    <property type="entry name" value="Ribonuclease Inhibitor"/>
    <property type="match status" value="2"/>
</dbReference>
<dbReference type="InterPro" id="IPR050715">
    <property type="entry name" value="LRR-SigEffector_domain"/>
</dbReference>
<reference evidence="3" key="1">
    <citation type="submission" date="2013-07" db="EMBL/GenBank/DDBJ databases">
        <title>The genome of Eucalyptus grandis.</title>
        <authorList>
            <person name="Schmutz J."/>
            <person name="Hayes R."/>
            <person name="Myburg A."/>
            <person name="Tuskan G."/>
            <person name="Grattapaglia D."/>
            <person name="Rokhsar D.S."/>
        </authorList>
    </citation>
    <scope>NUCLEOTIDE SEQUENCE</scope>
    <source>
        <tissue evidence="3">Leaf extractions</tissue>
    </source>
</reference>
<dbReference type="SUPFAM" id="SSF52058">
    <property type="entry name" value="L domain-like"/>
    <property type="match status" value="1"/>
</dbReference>
<dbReference type="PANTHER" id="PTHR45752">
    <property type="entry name" value="LEUCINE-RICH REPEAT-CONTAINING"/>
    <property type="match status" value="1"/>
</dbReference>
<dbReference type="STRING" id="71139.A0A059B090"/>
<protein>
    <recommendedName>
        <fullName evidence="2">Disease resistance protein RPS4B/Roq1-like leucine-rich repeats domain-containing protein</fullName>
    </recommendedName>
</protein>
<evidence type="ECO:0000256" key="1">
    <source>
        <dbReference type="ARBA" id="ARBA00022821"/>
    </source>
</evidence>
<accession>A0A059B090</accession>
<dbReference type="Gramene" id="KCW59095">
    <property type="protein sequence ID" value="KCW59095"/>
    <property type="gene ID" value="EUGRSUZ_H01710"/>
</dbReference>
<feature type="domain" description="Disease resistance protein RPS4B/Roq1-like leucine-rich repeats" evidence="2">
    <location>
        <begin position="59"/>
        <end position="249"/>
    </location>
</feature>
<name>A0A059B090_EUCGR</name>
<keyword evidence="1" id="KW-0611">Plant defense</keyword>
<dbReference type="InterPro" id="IPR058546">
    <property type="entry name" value="RPS4B/Roq1-like_LRR"/>
</dbReference>
<organism evidence="3">
    <name type="scientific">Eucalyptus grandis</name>
    <name type="common">Flooded gum</name>
    <dbReference type="NCBI Taxonomy" id="71139"/>
    <lineage>
        <taxon>Eukaryota</taxon>
        <taxon>Viridiplantae</taxon>
        <taxon>Streptophyta</taxon>
        <taxon>Embryophyta</taxon>
        <taxon>Tracheophyta</taxon>
        <taxon>Spermatophyta</taxon>
        <taxon>Magnoliopsida</taxon>
        <taxon>eudicotyledons</taxon>
        <taxon>Gunneridae</taxon>
        <taxon>Pentapetalae</taxon>
        <taxon>rosids</taxon>
        <taxon>malvids</taxon>
        <taxon>Myrtales</taxon>
        <taxon>Myrtaceae</taxon>
        <taxon>Myrtoideae</taxon>
        <taxon>Eucalypteae</taxon>
        <taxon>Eucalyptus</taxon>
    </lineage>
</organism>
<evidence type="ECO:0000259" key="2">
    <source>
        <dbReference type="Pfam" id="PF23286"/>
    </source>
</evidence>
<dbReference type="Pfam" id="PF23286">
    <property type="entry name" value="LRR_13"/>
    <property type="match status" value="1"/>
</dbReference>